<comment type="similarity">
    <text evidence="1">Belongs to the peptidase C14B family.</text>
</comment>
<dbReference type="PANTHER" id="PTHR48104:SF30">
    <property type="entry name" value="METACASPASE-1"/>
    <property type="match status" value="1"/>
</dbReference>
<dbReference type="GO" id="GO:0005737">
    <property type="term" value="C:cytoplasm"/>
    <property type="evidence" value="ECO:0007669"/>
    <property type="project" value="TreeGrafter"/>
</dbReference>
<dbReference type="EMBL" id="KN817521">
    <property type="protein sequence ID" value="KJA28591.1"/>
    <property type="molecule type" value="Genomic_DNA"/>
</dbReference>
<dbReference type="Pfam" id="PF00656">
    <property type="entry name" value="Peptidase_C14"/>
    <property type="match status" value="1"/>
</dbReference>
<protein>
    <recommendedName>
        <fullName evidence="2">Peptidase C14 caspase domain-containing protein</fullName>
    </recommendedName>
</protein>
<dbReference type="InterPro" id="IPR011600">
    <property type="entry name" value="Pept_C14_caspase"/>
</dbReference>
<organism evidence="3 4">
    <name type="scientific">Hypholoma sublateritium (strain FD-334 SS-4)</name>
    <dbReference type="NCBI Taxonomy" id="945553"/>
    <lineage>
        <taxon>Eukaryota</taxon>
        <taxon>Fungi</taxon>
        <taxon>Dikarya</taxon>
        <taxon>Basidiomycota</taxon>
        <taxon>Agaricomycotina</taxon>
        <taxon>Agaricomycetes</taxon>
        <taxon>Agaricomycetidae</taxon>
        <taxon>Agaricales</taxon>
        <taxon>Agaricineae</taxon>
        <taxon>Strophariaceae</taxon>
        <taxon>Hypholoma</taxon>
    </lineage>
</organism>
<gene>
    <name evidence="3" type="ORF">HYPSUDRAFT_716158</name>
</gene>
<proteinExistence type="inferred from homology"/>
<dbReference type="Gene3D" id="3.40.50.12660">
    <property type="match status" value="1"/>
</dbReference>
<evidence type="ECO:0000313" key="4">
    <source>
        <dbReference type="Proteomes" id="UP000054270"/>
    </source>
</evidence>
<keyword evidence="4" id="KW-1185">Reference proteome</keyword>
<evidence type="ECO:0000259" key="2">
    <source>
        <dbReference type="Pfam" id="PF00656"/>
    </source>
</evidence>
<dbReference type="InterPro" id="IPR050452">
    <property type="entry name" value="Metacaspase"/>
</dbReference>
<name>A0A0D2PJK8_HYPSF</name>
<sequence>MAHRHSAPLARDWMSIGSRAPCSVQEPDSHSKLESPLGDKRPLGLGWYSISAETGAHTRGGHHPYGRPTYRSVHKGPPAEQLKDNRHLHRQRLPLGRCPDPRAMSAPTLASSSPSPILRALARLRLDGALRLAARFAGLRALCARAFGSFVRNALRRVREALYGRPRRRALLVGIQNVAELPPPAAGAADAGALYPGRPRAGHKKRPKHPKYPGHAAVKTKAQAAVGEGGLKGPHHDVEAMRRVLVEKYGYHPDDIVALVDDDSAAHLQPTRDNILAQMKLLVADARDGDRLFFHYAGHADQEVTDDPDEEDGKNELIISCDGYGIMDNVLKELLVEPLKSIKCKLTAVFDCCHSASLLDLPHSHCNDVYVPWMNKGRRRTKTMWANHRREADMFIPLQSPVPIAAPDFSAIIPHAYAAPSDGAPARRTSSTKSSGLSIDIEQCYPSPPPSVSSRAPSYAGSETAFAIKVVDASPPPELQAFGGSSGGDGDGGEDWVGLASPGKFTNSPAVVHPYCTGLCRKDPLLQLLGGAAEMQADVICISASKDGELSWEDGEGRSLTQYLVSNLMRNPRPTLRNLLTSVSHDIHGYYVSDLHGNARSYKKSVEKKGLRNDTPMASVVEMHNFQNPQLSSFLPLDMKQCFDP</sequence>
<reference evidence="4" key="1">
    <citation type="submission" date="2014-04" db="EMBL/GenBank/DDBJ databases">
        <title>Evolutionary Origins and Diversification of the Mycorrhizal Mutualists.</title>
        <authorList>
            <consortium name="DOE Joint Genome Institute"/>
            <consortium name="Mycorrhizal Genomics Consortium"/>
            <person name="Kohler A."/>
            <person name="Kuo A."/>
            <person name="Nagy L.G."/>
            <person name="Floudas D."/>
            <person name="Copeland A."/>
            <person name="Barry K.W."/>
            <person name="Cichocki N."/>
            <person name="Veneault-Fourrey C."/>
            <person name="LaButti K."/>
            <person name="Lindquist E.A."/>
            <person name="Lipzen A."/>
            <person name="Lundell T."/>
            <person name="Morin E."/>
            <person name="Murat C."/>
            <person name="Riley R."/>
            <person name="Ohm R."/>
            <person name="Sun H."/>
            <person name="Tunlid A."/>
            <person name="Henrissat B."/>
            <person name="Grigoriev I.V."/>
            <person name="Hibbett D.S."/>
            <person name="Martin F."/>
        </authorList>
    </citation>
    <scope>NUCLEOTIDE SEQUENCE [LARGE SCALE GENOMIC DNA]</scope>
    <source>
        <strain evidence="4">FD-334 SS-4</strain>
    </source>
</reference>
<dbReference type="AlphaFoldDB" id="A0A0D2PJK8"/>
<feature type="domain" description="Peptidase C14 caspase" evidence="2">
    <location>
        <begin position="231"/>
        <end position="396"/>
    </location>
</feature>
<dbReference type="PANTHER" id="PTHR48104">
    <property type="entry name" value="METACASPASE-4"/>
    <property type="match status" value="1"/>
</dbReference>
<dbReference type="OrthoDB" id="3223806at2759"/>
<dbReference type="GO" id="GO:0004197">
    <property type="term" value="F:cysteine-type endopeptidase activity"/>
    <property type="evidence" value="ECO:0007669"/>
    <property type="project" value="InterPro"/>
</dbReference>
<dbReference type="Proteomes" id="UP000054270">
    <property type="component" value="Unassembled WGS sequence"/>
</dbReference>
<evidence type="ECO:0000256" key="1">
    <source>
        <dbReference type="ARBA" id="ARBA00009005"/>
    </source>
</evidence>
<evidence type="ECO:0000313" key="3">
    <source>
        <dbReference type="EMBL" id="KJA28591.1"/>
    </source>
</evidence>
<dbReference type="GO" id="GO:0006508">
    <property type="term" value="P:proteolysis"/>
    <property type="evidence" value="ECO:0007669"/>
    <property type="project" value="InterPro"/>
</dbReference>
<accession>A0A0D2PJK8</accession>